<evidence type="ECO:0000313" key="1">
    <source>
        <dbReference type="EMBL" id="GAA5100168.1"/>
    </source>
</evidence>
<sequence length="55" mass="6395">MDREKMYLNKDIYNSMWSLQQYSGSLVALCGFDGSGKTTQAQEISRHWAQEKHII</sequence>
<keyword evidence="2" id="KW-1185">Reference proteome</keyword>
<reference evidence="2" key="1">
    <citation type="journal article" date="2019" name="Int. J. Syst. Evol. Microbiol.">
        <title>The Global Catalogue of Microorganisms (GCM) 10K type strain sequencing project: providing services to taxonomists for standard genome sequencing and annotation.</title>
        <authorList>
            <consortium name="The Broad Institute Genomics Platform"/>
            <consortium name="The Broad Institute Genome Sequencing Center for Infectious Disease"/>
            <person name="Wu L."/>
            <person name="Ma J."/>
        </authorList>
    </citation>
    <scope>NUCLEOTIDE SEQUENCE [LARGE SCALE GENOMIC DNA]</scope>
    <source>
        <strain evidence="2">JCM 17706</strain>
    </source>
</reference>
<evidence type="ECO:0008006" key="3">
    <source>
        <dbReference type="Google" id="ProtNLM"/>
    </source>
</evidence>
<dbReference type="SUPFAM" id="SSF52540">
    <property type="entry name" value="P-loop containing nucleoside triphosphate hydrolases"/>
    <property type="match status" value="1"/>
</dbReference>
<comment type="caution">
    <text evidence="1">The sequence shown here is derived from an EMBL/GenBank/DDBJ whole genome shotgun (WGS) entry which is preliminary data.</text>
</comment>
<proteinExistence type="predicted"/>
<dbReference type="EMBL" id="BAABIY010000039">
    <property type="protein sequence ID" value="GAA5100168.1"/>
    <property type="molecule type" value="Genomic_DNA"/>
</dbReference>
<evidence type="ECO:0000313" key="2">
    <source>
        <dbReference type="Proteomes" id="UP001501525"/>
    </source>
</evidence>
<dbReference type="InterPro" id="IPR027417">
    <property type="entry name" value="P-loop_NTPase"/>
</dbReference>
<gene>
    <name evidence="1" type="ORF">GCM10023260_11730</name>
</gene>
<name>A0ABP9MQD7_9HYPH</name>
<protein>
    <recommendedName>
        <fullName evidence="3">Thymidylate kinase</fullName>
    </recommendedName>
</protein>
<organism evidence="1 2">
    <name type="scientific">Bartonella acomydis</name>
    <dbReference type="NCBI Taxonomy" id="686234"/>
    <lineage>
        <taxon>Bacteria</taxon>
        <taxon>Pseudomonadati</taxon>
        <taxon>Pseudomonadota</taxon>
        <taxon>Alphaproteobacteria</taxon>
        <taxon>Hyphomicrobiales</taxon>
        <taxon>Bartonellaceae</taxon>
        <taxon>Bartonella</taxon>
    </lineage>
</organism>
<dbReference type="Gene3D" id="3.40.50.300">
    <property type="entry name" value="P-loop containing nucleotide triphosphate hydrolases"/>
    <property type="match status" value="1"/>
</dbReference>
<accession>A0ABP9MQD7</accession>
<dbReference type="Proteomes" id="UP001501525">
    <property type="component" value="Unassembled WGS sequence"/>
</dbReference>